<proteinExistence type="predicted"/>
<evidence type="ECO:0000313" key="2">
    <source>
        <dbReference type="Proteomes" id="UP000230864"/>
    </source>
</evidence>
<accession>A0A2M7D9L3</accession>
<evidence type="ECO:0000313" key="1">
    <source>
        <dbReference type="EMBL" id="PIV45149.1"/>
    </source>
</evidence>
<dbReference type="AlphaFoldDB" id="A0A2M7D9L3"/>
<gene>
    <name evidence="1" type="ORF">COS25_01340</name>
</gene>
<dbReference type="EMBL" id="PETZ01000025">
    <property type="protein sequence ID" value="PIV45149.1"/>
    <property type="molecule type" value="Genomic_DNA"/>
</dbReference>
<reference evidence="2" key="1">
    <citation type="submission" date="2017-09" db="EMBL/GenBank/DDBJ databases">
        <title>Depth-based differentiation of microbial function through sediment-hosted aquifers and enrichment of novel symbionts in the deep terrestrial subsurface.</title>
        <authorList>
            <person name="Probst A.J."/>
            <person name="Ladd B."/>
            <person name="Jarett J.K."/>
            <person name="Geller-Mcgrath D.E."/>
            <person name="Sieber C.M.K."/>
            <person name="Emerson J.B."/>
            <person name="Anantharaman K."/>
            <person name="Thomas B.C."/>
            <person name="Malmstrom R."/>
            <person name="Stieglmeier M."/>
            <person name="Klingl A."/>
            <person name="Woyke T."/>
            <person name="Ryan C.M."/>
            <person name="Banfield J.F."/>
        </authorList>
    </citation>
    <scope>NUCLEOTIDE SEQUENCE [LARGE SCALE GENOMIC DNA]</scope>
</reference>
<dbReference type="Proteomes" id="UP000230864">
    <property type="component" value="Unassembled WGS sequence"/>
</dbReference>
<name>A0A2M7D9L3_9BACT</name>
<organism evidence="1 2">
    <name type="scientific">Candidatus Nealsonbacteria bacterium CG02_land_8_20_14_3_00_37_10</name>
    <dbReference type="NCBI Taxonomy" id="1974699"/>
    <lineage>
        <taxon>Bacteria</taxon>
        <taxon>Candidatus Nealsoniibacteriota</taxon>
    </lineage>
</organism>
<sequence>MLDEEAKKAIKDKFPVLVGPTNLLDPVGRRECSVLVATGHLVAMKKEKKGNVFLFENAEHETAQGPASMFRPLCRN</sequence>
<comment type="caution">
    <text evidence="1">The sequence shown here is derived from an EMBL/GenBank/DDBJ whole genome shotgun (WGS) entry which is preliminary data.</text>
</comment>
<protein>
    <submittedName>
        <fullName evidence="1">Uncharacterized protein</fullName>
    </submittedName>
</protein>